<evidence type="ECO:0000256" key="3">
    <source>
        <dbReference type="ARBA" id="ARBA00012438"/>
    </source>
</evidence>
<evidence type="ECO:0000256" key="1">
    <source>
        <dbReference type="ARBA" id="ARBA00000085"/>
    </source>
</evidence>
<dbReference type="GO" id="GO:0000155">
    <property type="term" value="F:phosphorelay sensor kinase activity"/>
    <property type="evidence" value="ECO:0007669"/>
    <property type="project" value="InterPro"/>
</dbReference>
<evidence type="ECO:0000256" key="10">
    <source>
        <dbReference type="SAM" id="MobiDB-lite"/>
    </source>
</evidence>
<evidence type="ECO:0000256" key="6">
    <source>
        <dbReference type="ARBA" id="ARBA00022679"/>
    </source>
</evidence>
<sequence length="470" mass="50656">MFPAFQEQQGEEQEPAPAFMSGSANPLARVLVLRRIEVLTQAVVLLLAVAWLKIPLDVAPMMAVIALLAAVNLLTRWRLVRGGAASEGEVFAHLAIDVAALGVLLYFAGGSANPFVSLFLLPPTLAAAMLPARYAWSMAAMTLAAYTFLIFWKLPLPPPQGDLAQFDALLARATGGASEHAIHSSGFALHILGMWLNFVISVVVVAFFLTRMAAALKQRERELAVVREAVLRDEQILSLGTLAAGAAHQLGTPLATMAVVIRELELNHGSGDTELREDLLLLREQVDRCKQTISQILASSGQEREESLRSLALDAYLQHVLDDWQLIRPHARLSATLHGAQPAPLIAVDRTLEQALLNLLDNAADAADSNGASQEVLRFTASWDIDRCRIEILDAGPGLDAEARQRQGEAFFTTKVDGGERAGGLGIGLFLSNATLERLGGKVELFNREPPQGGACTRVTLPLARLKAQS</sequence>
<accession>A0A6A7RTT6</accession>
<evidence type="ECO:0000256" key="7">
    <source>
        <dbReference type="ARBA" id="ARBA00022741"/>
    </source>
</evidence>
<dbReference type="Proteomes" id="UP000342300">
    <property type="component" value="Unassembled WGS sequence"/>
</dbReference>
<evidence type="ECO:0000313" key="14">
    <source>
        <dbReference type="Proteomes" id="UP000342300"/>
    </source>
</evidence>
<gene>
    <name evidence="13" type="ORF">CRU78_10970</name>
</gene>
<dbReference type="Gene3D" id="1.10.287.130">
    <property type="match status" value="1"/>
</dbReference>
<dbReference type="InterPro" id="IPR036097">
    <property type="entry name" value="HisK_dim/P_sf"/>
</dbReference>
<keyword evidence="8 13" id="KW-0418">Kinase</keyword>
<keyword evidence="11" id="KW-0472">Membrane</keyword>
<dbReference type="SUPFAM" id="SSF55874">
    <property type="entry name" value="ATPase domain of HSP90 chaperone/DNA topoisomerase II/histidine kinase"/>
    <property type="match status" value="1"/>
</dbReference>
<dbReference type="InterPro" id="IPR003594">
    <property type="entry name" value="HATPase_dom"/>
</dbReference>
<dbReference type="InterPro" id="IPR036890">
    <property type="entry name" value="HATPase_C_sf"/>
</dbReference>
<dbReference type="InterPro" id="IPR050980">
    <property type="entry name" value="2C_sensor_his_kinase"/>
</dbReference>
<evidence type="ECO:0000256" key="4">
    <source>
        <dbReference type="ARBA" id="ARBA00022475"/>
    </source>
</evidence>
<dbReference type="SMART" id="SM00387">
    <property type="entry name" value="HATPase_c"/>
    <property type="match status" value="1"/>
</dbReference>
<evidence type="ECO:0000256" key="5">
    <source>
        <dbReference type="ARBA" id="ARBA00022553"/>
    </source>
</evidence>
<keyword evidence="6" id="KW-0808">Transferase</keyword>
<dbReference type="Pfam" id="PF00512">
    <property type="entry name" value="HisKA"/>
    <property type="match status" value="1"/>
</dbReference>
<comment type="caution">
    <text evidence="13">The sequence shown here is derived from an EMBL/GenBank/DDBJ whole genome shotgun (WGS) entry which is preliminary data.</text>
</comment>
<feature type="domain" description="Histidine kinase" evidence="12">
    <location>
        <begin position="245"/>
        <end position="465"/>
    </location>
</feature>
<evidence type="ECO:0000256" key="2">
    <source>
        <dbReference type="ARBA" id="ARBA00004651"/>
    </source>
</evidence>
<evidence type="ECO:0000256" key="11">
    <source>
        <dbReference type="SAM" id="Phobius"/>
    </source>
</evidence>
<comment type="catalytic activity">
    <reaction evidence="1">
        <text>ATP + protein L-histidine = ADP + protein N-phospho-L-histidine.</text>
        <dbReference type="EC" id="2.7.13.3"/>
    </reaction>
</comment>
<keyword evidence="4" id="KW-1003">Cell membrane</keyword>
<keyword evidence="5" id="KW-0597">Phosphoprotein</keyword>
<dbReference type="EC" id="2.7.13.3" evidence="3"/>
<dbReference type="GO" id="GO:0005886">
    <property type="term" value="C:plasma membrane"/>
    <property type="evidence" value="ECO:0007669"/>
    <property type="project" value="UniProtKB-SubCell"/>
</dbReference>
<protein>
    <recommendedName>
        <fullName evidence="3">histidine kinase</fullName>
        <ecNumber evidence="3">2.7.13.3</ecNumber>
    </recommendedName>
</protein>
<evidence type="ECO:0000256" key="8">
    <source>
        <dbReference type="ARBA" id="ARBA00022777"/>
    </source>
</evidence>
<organism evidence="13 14">
    <name type="scientific">Candidatus Accumulibacter phosphatis</name>
    <dbReference type="NCBI Taxonomy" id="327160"/>
    <lineage>
        <taxon>Bacteria</taxon>
        <taxon>Pseudomonadati</taxon>
        <taxon>Pseudomonadota</taxon>
        <taxon>Betaproteobacteria</taxon>
        <taxon>Candidatus Accumulibacter</taxon>
    </lineage>
</organism>
<evidence type="ECO:0000259" key="12">
    <source>
        <dbReference type="PROSITE" id="PS50109"/>
    </source>
</evidence>
<dbReference type="AlphaFoldDB" id="A0A6A7RTT6"/>
<dbReference type="PROSITE" id="PS50109">
    <property type="entry name" value="HIS_KIN"/>
    <property type="match status" value="1"/>
</dbReference>
<dbReference type="SUPFAM" id="SSF47384">
    <property type="entry name" value="Homodimeric domain of signal transducing histidine kinase"/>
    <property type="match status" value="1"/>
</dbReference>
<dbReference type="InterPro" id="IPR004358">
    <property type="entry name" value="Sig_transdc_His_kin-like_C"/>
</dbReference>
<feature type="transmembrane region" description="Helical" evidence="11">
    <location>
        <begin position="139"/>
        <end position="156"/>
    </location>
</feature>
<feature type="transmembrane region" description="Helical" evidence="11">
    <location>
        <begin position="187"/>
        <end position="209"/>
    </location>
</feature>
<comment type="subcellular location">
    <subcellularLocation>
        <location evidence="2">Cell membrane</location>
        <topology evidence="2">Multi-pass membrane protein</topology>
    </subcellularLocation>
</comment>
<dbReference type="PANTHER" id="PTHR44936:SF10">
    <property type="entry name" value="SENSOR PROTEIN RSTB"/>
    <property type="match status" value="1"/>
</dbReference>
<feature type="region of interest" description="Disordered" evidence="10">
    <location>
        <begin position="1"/>
        <end position="20"/>
    </location>
</feature>
<evidence type="ECO:0000313" key="13">
    <source>
        <dbReference type="EMBL" id="MQM31004.1"/>
    </source>
</evidence>
<dbReference type="PRINTS" id="PR00344">
    <property type="entry name" value="BCTRLSENSOR"/>
</dbReference>
<dbReference type="PANTHER" id="PTHR44936">
    <property type="entry name" value="SENSOR PROTEIN CREC"/>
    <property type="match status" value="1"/>
</dbReference>
<dbReference type="InterPro" id="IPR003661">
    <property type="entry name" value="HisK_dim/P_dom"/>
</dbReference>
<name>A0A6A7RTT6_9PROT</name>
<keyword evidence="11" id="KW-1133">Transmembrane helix</keyword>
<dbReference type="CDD" id="cd00075">
    <property type="entry name" value="HATPase"/>
    <property type="match status" value="1"/>
</dbReference>
<proteinExistence type="predicted"/>
<reference evidence="13 14" key="1">
    <citation type="submission" date="2017-09" db="EMBL/GenBank/DDBJ databases">
        <title>Metagenomic Analysis Reveals Denitrifying Candidatus Accumulibacter and Flanking Population as a Source of N2O.</title>
        <authorList>
            <person name="Gao H."/>
            <person name="Mao Y."/>
            <person name="Zhao X."/>
            <person name="Liu W.-T."/>
            <person name="Zhang T."/>
            <person name="Wells G."/>
        </authorList>
    </citation>
    <scope>NUCLEOTIDE SEQUENCE [LARGE SCALE GENOMIC DNA]</scope>
    <source>
        <strain evidence="13">CANDO_2_IC</strain>
    </source>
</reference>
<keyword evidence="7" id="KW-0547">Nucleotide-binding</keyword>
<keyword evidence="11" id="KW-0812">Transmembrane</keyword>
<dbReference type="EMBL" id="PDHS01000251">
    <property type="protein sequence ID" value="MQM31004.1"/>
    <property type="molecule type" value="Genomic_DNA"/>
</dbReference>
<keyword evidence="9" id="KW-0067">ATP-binding</keyword>
<dbReference type="InterPro" id="IPR005467">
    <property type="entry name" value="His_kinase_dom"/>
</dbReference>
<dbReference type="GO" id="GO:0005524">
    <property type="term" value="F:ATP binding"/>
    <property type="evidence" value="ECO:0007669"/>
    <property type="project" value="UniProtKB-KW"/>
</dbReference>
<evidence type="ECO:0000256" key="9">
    <source>
        <dbReference type="ARBA" id="ARBA00022840"/>
    </source>
</evidence>
<dbReference type="Pfam" id="PF02518">
    <property type="entry name" value="HATPase_c"/>
    <property type="match status" value="1"/>
</dbReference>
<dbReference type="Gene3D" id="3.30.565.10">
    <property type="entry name" value="Histidine kinase-like ATPase, C-terminal domain"/>
    <property type="match status" value="1"/>
</dbReference>
<dbReference type="SMART" id="SM00388">
    <property type="entry name" value="HisKA"/>
    <property type="match status" value="1"/>
</dbReference>